<sequence length="443" mass="47707">MAPPKYRLVIKNALLIPMDKSQEQSFIGTICVSHKGQIASLDPTTNNTNTNNGETPEATTTIDAAGKMLLPGFISAHSHLWQSAFPGRACSESVTGWAEDIYGPAVAGSLSAEDMYALARRGAQSHVRKGITTAFNFTFSPGFRDGRGDRAQFCGARDAGIRFVHGFNVGAVSPVWTRGQAVARTGRFLDWVAEQGDEAGLYLGTAVANHGVIYGDWESTMVEAEIMHRFGLQGHLHYLESPLPEDIAAERSRWSWLKEAGLIGPALMLGHFVHPTTEMIREAAAAGVRMSWNPLSNGRLASGIADIPAYLKQSLSIGLGVDGEASSDRCDPFENMRMGLYSVRGMYKDPNALMPYDVLHMHTLGAAESLGVDDKVGSLTVGKYADMVFVGPPYSLLDSDSISTLVLSAGVEHVKEVFVGGLPVSSTSGTPTRTGVEWPPWEF</sequence>
<dbReference type="Proteomes" id="UP001610563">
    <property type="component" value="Unassembled WGS sequence"/>
</dbReference>
<dbReference type="SUPFAM" id="SSF51556">
    <property type="entry name" value="Metallo-dependent hydrolases"/>
    <property type="match status" value="1"/>
</dbReference>
<dbReference type="Gene3D" id="3.20.20.140">
    <property type="entry name" value="Metal-dependent hydrolases"/>
    <property type="match status" value="1"/>
</dbReference>
<comment type="caution">
    <text evidence="3">The sequence shown here is derived from an EMBL/GenBank/DDBJ whole genome shotgun (WGS) entry which is preliminary data.</text>
</comment>
<dbReference type="InterPro" id="IPR011059">
    <property type="entry name" value="Metal-dep_hydrolase_composite"/>
</dbReference>
<dbReference type="InterPro" id="IPR006680">
    <property type="entry name" value="Amidohydro-rel"/>
</dbReference>
<evidence type="ECO:0000313" key="3">
    <source>
        <dbReference type="EMBL" id="KAL2798970.1"/>
    </source>
</evidence>
<evidence type="ECO:0000256" key="1">
    <source>
        <dbReference type="ARBA" id="ARBA00022801"/>
    </source>
</evidence>
<dbReference type="SUPFAM" id="SSF51338">
    <property type="entry name" value="Composite domain of metallo-dependent hydrolases"/>
    <property type="match status" value="1"/>
</dbReference>
<dbReference type="Gene3D" id="2.30.40.10">
    <property type="entry name" value="Urease, subunit C, domain 1"/>
    <property type="match status" value="1"/>
</dbReference>
<keyword evidence="4" id="KW-1185">Reference proteome</keyword>
<dbReference type="EMBL" id="JBFTWV010000010">
    <property type="protein sequence ID" value="KAL2798970.1"/>
    <property type="molecule type" value="Genomic_DNA"/>
</dbReference>
<reference evidence="3 4" key="1">
    <citation type="submission" date="2024-07" db="EMBL/GenBank/DDBJ databases">
        <title>Section-level genome sequencing and comparative genomics of Aspergillus sections Usti and Cavernicolus.</title>
        <authorList>
            <consortium name="Lawrence Berkeley National Laboratory"/>
            <person name="Nybo J.L."/>
            <person name="Vesth T.C."/>
            <person name="Theobald S."/>
            <person name="Frisvad J.C."/>
            <person name="Larsen T.O."/>
            <person name="Kjaerboelling I."/>
            <person name="Rothschild-Mancinelli K."/>
            <person name="Lyhne E.K."/>
            <person name="Kogle M.E."/>
            <person name="Barry K."/>
            <person name="Clum A."/>
            <person name="Na H."/>
            <person name="Ledsgaard L."/>
            <person name="Lin J."/>
            <person name="Lipzen A."/>
            <person name="Kuo A."/>
            <person name="Riley R."/>
            <person name="Mondo S."/>
            <person name="Labutti K."/>
            <person name="Haridas S."/>
            <person name="Pangalinan J."/>
            <person name="Salamov A.A."/>
            <person name="Simmons B.A."/>
            <person name="Magnuson J.K."/>
            <person name="Chen J."/>
            <person name="Drula E."/>
            <person name="Henrissat B."/>
            <person name="Wiebenga A."/>
            <person name="Lubbers R.J."/>
            <person name="Gomes A.C."/>
            <person name="Makela M.R."/>
            <person name="Stajich J."/>
            <person name="Grigoriev I.V."/>
            <person name="Mortensen U.H."/>
            <person name="De Vries R.P."/>
            <person name="Baker S.E."/>
            <person name="Andersen M.R."/>
        </authorList>
    </citation>
    <scope>NUCLEOTIDE SEQUENCE [LARGE SCALE GENOMIC DNA]</scope>
    <source>
        <strain evidence="3 4">CBS 209.92</strain>
    </source>
</reference>
<dbReference type="InterPro" id="IPR032466">
    <property type="entry name" value="Metal_Hydrolase"/>
</dbReference>
<dbReference type="PANTHER" id="PTHR43794">
    <property type="entry name" value="AMINOHYDROLASE SSNA-RELATED"/>
    <property type="match status" value="1"/>
</dbReference>
<protein>
    <recommendedName>
        <fullName evidence="2">Amidohydrolase-related domain-containing protein</fullName>
    </recommendedName>
</protein>
<accession>A0ABR4GIS7</accession>
<dbReference type="PANTHER" id="PTHR43794:SF11">
    <property type="entry name" value="AMIDOHYDROLASE-RELATED DOMAIN-CONTAINING PROTEIN"/>
    <property type="match status" value="1"/>
</dbReference>
<evidence type="ECO:0000259" key="2">
    <source>
        <dbReference type="Pfam" id="PF01979"/>
    </source>
</evidence>
<proteinExistence type="predicted"/>
<organism evidence="3 4">
    <name type="scientific">Aspergillus keveii</name>
    <dbReference type="NCBI Taxonomy" id="714993"/>
    <lineage>
        <taxon>Eukaryota</taxon>
        <taxon>Fungi</taxon>
        <taxon>Dikarya</taxon>
        <taxon>Ascomycota</taxon>
        <taxon>Pezizomycotina</taxon>
        <taxon>Eurotiomycetes</taxon>
        <taxon>Eurotiomycetidae</taxon>
        <taxon>Eurotiales</taxon>
        <taxon>Aspergillaceae</taxon>
        <taxon>Aspergillus</taxon>
        <taxon>Aspergillus subgen. Nidulantes</taxon>
    </lineage>
</organism>
<feature type="domain" description="Amidohydrolase-related" evidence="2">
    <location>
        <begin position="68"/>
        <end position="421"/>
    </location>
</feature>
<name>A0ABR4GIS7_9EURO</name>
<evidence type="ECO:0000313" key="4">
    <source>
        <dbReference type="Proteomes" id="UP001610563"/>
    </source>
</evidence>
<dbReference type="Pfam" id="PF01979">
    <property type="entry name" value="Amidohydro_1"/>
    <property type="match status" value="1"/>
</dbReference>
<gene>
    <name evidence="3" type="ORF">BJX66DRAFT_322480</name>
</gene>
<keyword evidence="1" id="KW-0378">Hydrolase</keyword>
<dbReference type="InterPro" id="IPR050287">
    <property type="entry name" value="MTA/SAH_deaminase"/>
</dbReference>